<accession>A0A5P2G7L6</accession>
<dbReference type="PANTHER" id="PTHR33204:SF29">
    <property type="entry name" value="TRANSCRIPTIONAL REGULATOR"/>
    <property type="match status" value="1"/>
</dbReference>
<sequence>MKKTYEIGSKQFDCPVGLASNVILGKWKLQIINQLSSVDKLRFSELKLRIGSVSEKMLIQHLRELETDGLVNRKVYPVVPPMVEYSLTKIGEDFVPVIMALKKWGEQFTI</sequence>
<dbReference type="InterPro" id="IPR036388">
    <property type="entry name" value="WH-like_DNA-bd_sf"/>
</dbReference>
<evidence type="ECO:0000256" key="3">
    <source>
        <dbReference type="ARBA" id="ARBA00023163"/>
    </source>
</evidence>
<evidence type="ECO:0000256" key="1">
    <source>
        <dbReference type="ARBA" id="ARBA00023015"/>
    </source>
</evidence>
<evidence type="ECO:0000313" key="6">
    <source>
        <dbReference type="Proteomes" id="UP000292424"/>
    </source>
</evidence>
<organism evidence="5 6">
    <name type="scientific">Rhizosphaericola mali</name>
    <dbReference type="NCBI Taxonomy" id="2545455"/>
    <lineage>
        <taxon>Bacteria</taxon>
        <taxon>Pseudomonadati</taxon>
        <taxon>Bacteroidota</taxon>
        <taxon>Chitinophagia</taxon>
        <taxon>Chitinophagales</taxon>
        <taxon>Chitinophagaceae</taxon>
        <taxon>Rhizosphaericola</taxon>
    </lineage>
</organism>
<dbReference type="OrthoDB" id="9797599at2"/>
<protein>
    <submittedName>
        <fullName evidence="5">Helix-turn-helix transcriptional regulator</fullName>
    </submittedName>
</protein>
<keyword evidence="1" id="KW-0805">Transcription regulation</keyword>
<keyword evidence="3" id="KW-0804">Transcription</keyword>
<evidence type="ECO:0000259" key="4">
    <source>
        <dbReference type="PROSITE" id="PS51118"/>
    </source>
</evidence>
<proteinExistence type="predicted"/>
<feature type="domain" description="HTH hxlR-type" evidence="4">
    <location>
        <begin position="14"/>
        <end position="110"/>
    </location>
</feature>
<dbReference type="InterPro" id="IPR002577">
    <property type="entry name" value="HTH_HxlR"/>
</dbReference>
<keyword evidence="2" id="KW-0238">DNA-binding</keyword>
<dbReference type="EMBL" id="CP044016">
    <property type="protein sequence ID" value="QES87511.1"/>
    <property type="molecule type" value="Genomic_DNA"/>
</dbReference>
<evidence type="ECO:0000313" key="5">
    <source>
        <dbReference type="EMBL" id="QES87511.1"/>
    </source>
</evidence>
<dbReference type="AlphaFoldDB" id="A0A5P2G7L6"/>
<name>A0A5P2G7L6_9BACT</name>
<dbReference type="RefSeq" id="WP_131328388.1">
    <property type="nucleotide sequence ID" value="NZ_CP044016.1"/>
</dbReference>
<dbReference type="InterPro" id="IPR036390">
    <property type="entry name" value="WH_DNA-bd_sf"/>
</dbReference>
<dbReference type="Pfam" id="PF01638">
    <property type="entry name" value="HxlR"/>
    <property type="match status" value="1"/>
</dbReference>
<reference evidence="5 6" key="1">
    <citation type="submission" date="2019-09" db="EMBL/GenBank/DDBJ databases">
        <title>Complete genome sequence of Arachidicoccus sp. B3-10 isolated from apple orchard soil.</title>
        <authorList>
            <person name="Kim H.S."/>
            <person name="Han K.-I."/>
            <person name="Suh M.K."/>
            <person name="Lee K.C."/>
            <person name="Eom M.K."/>
            <person name="Kim J.-S."/>
            <person name="Kang S.W."/>
            <person name="Sin Y."/>
            <person name="Lee J.-S."/>
        </authorList>
    </citation>
    <scope>NUCLEOTIDE SEQUENCE [LARGE SCALE GENOMIC DNA]</scope>
    <source>
        <strain evidence="5 6">B3-10</strain>
    </source>
</reference>
<dbReference type="PANTHER" id="PTHR33204">
    <property type="entry name" value="TRANSCRIPTIONAL REGULATOR, MARR FAMILY"/>
    <property type="match status" value="1"/>
</dbReference>
<evidence type="ECO:0000256" key="2">
    <source>
        <dbReference type="ARBA" id="ARBA00023125"/>
    </source>
</evidence>
<dbReference type="PROSITE" id="PS51118">
    <property type="entry name" value="HTH_HXLR"/>
    <property type="match status" value="1"/>
</dbReference>
<dbReference type="Gene3D" id="1.10.10.10">
    <property type="entry name" value="Winged helix-like DNA-binding domain superfamily/Winged helix DNA-binding domain"/>
    <property type="match status" value="1"/>
</dbReference>
<keyword evidence="6" id="KW-1185">Reference proteome</keyword>
<dbReference type="KEGG" id="arac:E0W69_002135"/>
<dbReference type="Proteomes" id="UP000292424">
    <property type="component" value="Chromosome"/>
</dbReference>
<dbReference type="SUPFAM" id="SSF46785">
    <property type="entry name" value="Winged helix' DNA-binding domain"/>
    <property type="match status" value="1"/>
</dbReference>
<gene>
    <name evidence="5" type="ORF">E0W69_002135</name>
</gene>
<dbReference type="GO" id="GO:0003677">
    <property type="term" value="F:DNA binding"/>
    <property type="evidence" value="ECO:0007669"/>
    <property type="project" value="UniProtKB-KW"/>
</dbReference>